<name>A0AAV1B5U1_VICFA</name>
<evidence type="ECO:0000313" key="3">
    <source>
        <dbReference type="Proteomes" id="UP001157006"/>
    </source>
</evidence>
<dbReference type="PANTHER" id="PTHR36350">
    <property type="entry name" value="TRANSMEMBRANE PROTEIN"/>
    <property type="match status" value="1"/>
</dbReference>
<dbReference type="Proteomes" id="UP001157006">
    <property type="component" value="Chromosome 6"/>
</dbReference>
<protein>
    <submittedName>
        <fullName evidence="2">Uncharacterized protein</fullName>
    </submittedName>
</protein>
<accession>A0AAV1B5U1</accession>
<dbReference type="EMBL" id="OX451741">
    <property type="protein sequence ID" value="CAI8617756.1"/>
    <property type="molecule type" value="Genomic_DNA"/>
</dbReference>
<reference evidence="2 3" key="1">
    <citation type="submission" date="2023-01" db="EMBL/GenBank/DDBJ databases">
        <authorList>
            <person name="Kreplak J."/>
        </authorList>
    </citation>
    <scope>NUCLEOTIDE SEQUENCE [LARGE SCALE GENOMIC DNA]</scope>
</reference>
<evidence type="ECO:0000256" key="1">
    <source>
        <dbReference type="SAM" id="Coils"/>
    </source>
</evidence>
<sequence length="306" mass="35187">MEHYALSLQCSPILSPFSYGSKSYENKKIHVRFNQTTLCFPQCTINHNLTRSISHANCTSSNSFSVPNSKNIETSDNNILRGINGVSIVLGCILGMFNFNSKMMNSKFNNAYAINPNVESFSGGERSFNSLWNSMNAELIESEIKFNSPPTVDNKKKHALYLRKCGKKDKVEEKLNELKSEYIKSKDEYSAIERSVRLSLMELLLIQGHFDEARKLLDEEIDILVNPKRRKIDLEKKISKLLDIYNNKSDEIEAHHDKQAIADIIFYKAIIHIMLKDKEAAKWWEAFAKTLTKEPLTKETHFPWSI</sequence>
<evidence type="ECO:0000313" key="2">
    <source>
        <dbReference type="EMBL" id="CAI8617756.1"/>
    </source>
</evidence>
<keyword evidence="1" id="KW-0175">Coiled coil</keyword>
<dbReference type="PANTHER" id="PTHR36350:SF2">
    <property type="entry name" value="PROTEIN, PUTATIVE-RELATED"/>
    <property type="match status" value="1"/>
</dbReference>
<dbReference type="AlphaFoldDB" id="A0AAV1B5U1"/>
<proteinExistence type="predicted"/>
<feature type="coiled-coil region" evidence="1">
    <location>
        <begin position="168"/>
        <end position="195"/>
    </location>
</feature>
<keyword evidence="3" id="KW-1185">Reference proteome</keyword>
<gene>
    <name evidence="2" type="ORF">VFH_VI091280</name>
</gene>
<organism evidence="2 3">
    <name type="scientific">Vicia faba</name>
    <name type="common">Broad bean</name>
    <name type="synonym">Faba vulgaris</name>
    <dbReference type="NCBI Taxonomy" id="3906"/>
    <lineage>
        <taxon>Eukaryota</taxon>
        <taxon>Viridiplantae</taxon>
        <taxon>Streptophyta</taxon>
        <taxon>Embryophyta</taxon>
        <taxon>Tracheophyta</taxon>
        <taxon>Spermatophyta</taxon>
        <taxon>Magnoliopsida</taxon>
        <taxon>eudicotyledons</taxon>
        <taxon>Gunneridae</taxon>
        <taxon>Pentapetalae</taxon>
        <taxon>rosids</taxon>
        <taxon>fabids</taxon>
        <taxon>Fabales</taxon>
        <taxon>Fabaceae</taxon>
        <taxon>Papilionoideae</taxon>
        <taxon>50 kb inversion clade</taxon>
        <taxon>NPAAA clade</taxon>
        <taxon>Hologalegina</taxon>
        <taxon>IRL clade</taxon>
        <taxon>Fabeae</taxon>
        <taxon>Vicia</taxon>
    </lineage>
</organism>